<accession>A0A286GSG5</accession>
<evidence type="ECO:0000313" key="1">
    <source>
        <dbReference type="EMBL" id="SOD98478.1"/>
    </source>
</evidence>
<proteinExistence type="predicted"/>
<protein>
    <submittedName>
        <fullName evidence="1">Uncharacterized protein</fullName>
    </submittedName>
</protein>
<keyword evidence="2" id="KW-1185">Reference proteome</keyword>
<organism evidence="1 2">
    <name type="scientific">Blastococcus haudaquaticus</name>
    <dbReference type="NCBI Taxonomy" id="1938745"/>
    <lineage>
        <taxon>Bacteria</taxon>
        <taxon>Bacillati</taxon>
        <taxon>Actinomycetota</taxon>
        <taxon>Actinomycetes</taxon>
        <taxon>Geodermatophilales</taxon>
        <taxon>Geodermatophilaceae</taxon>
        <taxon>Blastococcus</taxon>
    </lineage>
</organism>
<dbReference type="AlphaFoldDB" id="A0A286GSG5"/>
<gene>
    <name evidence="1" type="ORF">SAMN06272739_1918</name>
</gene>
<dbReference type="EMBL" id="OCNK01000002">
    <property type="protein sequence ID" value="SOD98478.1"/>
    <property type="molecule type" value="Genomic_DNA"/>
</dbReference>
<dbReference type="RefSeq" id="WP_097183640.1">
    <property type="nucleotide sequence ID" value="NZ_OCNK01000002.1"/>
</dbReference>
<sequence length="73" mass="7934">MARFSLSTSSGDGLDLLRSRGPLVRLSVGSDPANVHVVHDVSTYTCDEGKPDRAIRVAIPGKKPARQPHYYVD</sequence>
<dbReference type="Proteomes" id="UP000219482">
    <property type="component" value="Unassembled WGS sequence"/>
</dbReference>
<name>A0A286GSG5_9ACTN</name>
<evidence type="ECO:0000313" key="2">
    <source>
        <dbReference type="Proteomes" id="UP000219482"/>
    </source>
</evidence>
<reference evidence="2" key="1">
    <citation type="submission" date="2017-09" db="EMBL/GenBank/DDBJ databases">
        <authorList>
            <person name="Varghese N."/>
            <person name="Submissions S."/>
        </authorList>
    </citation>
    <scope>NUCLEOTIDE SEQUENCE [LARGE SCALE GENOMIC DNA]</scope>
    <source>
        <strain evidence="2">DSM 44270</strain>
    </source>
</reference>
<dbReference type="OrthoDB" id="5994822at2"/>